<feature type="region of interest" description="Disordered" evidence="1">
    <location>
        <begin position="70"/>
        <end position="93"/>
    </location>
</feature>
<gene>
    <name evidence="2" type="ORF">FMEXI_716</name>
</gene>
<dbReference type="AlphaFoldDB" id="A0A8H5JML9"/>
<feature type="compositionally biased region" description="Polar residues" evidence="1">
    <location>
        <begin position="71"/>
        <end position="85"/>
    </location>
</feature>
<evidence type="ECO:0000256" key="1">
    <source>
        <dbReference type="SAM" id="MobiDB-lite"/>
    </source>
</evidence>
<sequence>MVSLRRPRCYHNALANMAESELHADIRKFYQDTSQALTRLRPYHTEREIRDAAATWQQKDNIEDAIREAIQGNSDRGGSTNTVTPLNDAEKTL</sequence>
<name>A0A8H5JML9_9HYPO</name>
<keyword evidence="3" id="KW-1185">Reference proteome</keyword>
<dbReference type="Proteomes" id="UP000522262">
    <property type="component" value="Unassembled WGS sequence"/>
</dbReference>
<protein>
    <submittedName>
        <fullName evidence="2">Myo-inositol transport ITR1</fullName>
    </submittedName>
</protein>
<dbReference type="EMBL" id="JAAOAM010000019">
    <property type="protein sequence ID" value="KAF5557552.1"/>
    <property type="molecule type" value="Genomic_DNA"/>
</dbReference>
<comment type="caution">
    <text evidence="2">The sequence shown here is derived from an EMBL/GenBank/DDBJ whole genome shotgun (WGS) entry which is preliminary data.</text>
</comment>
<organism evidence="2 3">
    <name type="scientific">Fusarium mexicanum</name>
    <dbReference type="NCBI Taxonomy" id="751941"/>
    <lineage>
        <taxon>Eukaryota</taxon>
        <taxon>Fungi</taxon>
        <taxon>Dikarya</taxon>
        <taxon>Ascomycota</taxon>
        <taxon>Pezizomycotina</taxon>
        <taxon>Sordariomycetes</taxon>
        <taxon>Hypocreomycetidae</taxon>
        <taxon>Hypocreales</taxon>
        <taxon>Nectriaceae</taxon>
        <taxon>Fusarium</taxon>
        <taxon>Fusarium fujikuroi species complex</taxon>
    </lineage>
</organism>
<proteinExistence type="predicted"/>
<accession>A0A8H5JML9</accession>
<evidence type="ECO:0000313" key="2">
    <source>
        <dbReference type="EMBL" id="KAF5557552.1"/>
    </source>
</evidence>
<reference evidence="2 3" key="1">
    <citation type="submission" date="2020-05" db="EMBL/GenBank/DDBJ databases">
        <title>Identification and distribution of gene clusters putatively required for synthesis of sphingolipid metabolism inhibitors in phylogenetically diverse species of the filamentous fungus Fusarium.</title>
        <authorList>
            <person name="Kim H.-S."/>
            <person name="Busman M."/>
            <person name="Brown D.W."/>
            <person name="Divon H."/>
            <person name="Uhlig S."/>
            <person name="Proctor R.H."/>
        </authorList>
    </citation>
    <scope>NUCLEOTIDE SEQUENCE [LARGE SCALE GENOMIC DNA]</scope>
    <source>
        <strain evidence="2 3">NRRL 53147</strain>
    </source>
</reference>
<evidence type="ECO:0000313" key="3">
    <source>
        <dbReference type="Proteomes" id="UP000522262"/>
    </source>
</evidence>